<dbReference type="GO" id="GO:0046872">
    <property type="term" value="F:metal ion binding"/>
    <property type="evidence" value="ECO:0007669"/>
    <property type="project" value="InterPro"/>
</dbReference>
<dbReference type="GO" id="GO:0005524">
    <property type="term" value="F:ATP binding"/>
    <property type="evidence" value="ECO:0007669"/>
    <property type="project" value="InterPro"/>
</dbReference>
<evidence type="ECO:0000256" key="7">
    <source>
        <dbReference type="SAM" id="MobiDB-lite"/>
    </source>
</evidence>
<dbReference type="EMBL" id="MDYQ01000134">
    <property type="protein sequence ID" value="PRP80949.1"/>
    <property type="molecule type" value="Genomic_DNA"/>
</dbReference>
<evidence type="ECO:0000313" key="9">
    <source>
        <dbReference type="EMBL" id="PRP80949.1"/>
    </source>
</evidence>
<dbReference type="OrthoDB" id="10042665at2759"/>
<dbReference type="GO" id="GO:0005576">
    <property type="term" value="C:extracellular region"/>
    <property type="evidence" value="ECO:0007669"/>
    <property type="project" value="UniProtKB-SubCell"/>
</dbReference>
<dbReference type="SUPFAM" id="SSF56300">
    <property type="entry name" value="Metallo-dependent phosphatases"/>
    <property type="match status" value="1"/>
</dbReference>
<feature type="region of interest" description="Disordered" evidence="7">
    <location>
        <begin position="1467"/>
        <end position="1492"/>
    </location>
</feature>
<dbReference type="SUPFAM" id="SSF52540">
    <property type="entry name" value="P-loop containing nucleoside triphosphate hydrolases"/>
    <property type="match status" value="1"/>
</dbReference>
<dbReference type="CDD" id="cd00839">
    <property type="entry name" value="MPP_PAPs"/>
    <property type="match status" value="1"/>
</dbReference>
<dbReference type="InterPro" id="IPR003034">
    <property type="entry name" value="SAP_dom"/>
</dbReference>
<organism evidence="9 10">
    <name type="scientific">Planoprotostelium fungivorum</name>
    <dbReference type="NCBI Taxonomy" id="1890364"/>
    <lineage>
        <taxon>Eukaryota</taxon>
        <taxon>Amoebozoa</taxon>
        <taxon>Evosea</taxon>
        <taxon>Variosea</taxon>
        <taxon>Cavosteliida</taxon>
        <taxon>Cavosteliaceae</taxon>
        <taxon>Planoprotostelium</taxon>
    </lineage>
</organism>
<dbReference type="CDD" id="cd19481">
    <property type="entry name" value="RecA-like_protease"/>
    <property type="match status" value="1"/>
</dbReference>
<gene>
    <name evidence="9" type="ORF">PROFUN_11278</name>
</gene>
<dbReference type="Gene3D" id="2.60.40.380">
    <property type="entry name" value="Purple acid phosphatase-like, N-terminal"/>
    <property type="match status" value="1"/>
</dbReference>
<dbReference type="GO" id="GO:0003993">
    <property type="term" value="F:acid phosphatase activity"/>
    <property type="evidence" value="ECO:0007669"/>
    <property type="project" value="UniProtKB-EC"/>
</dbReference>
<dbReference type="Pfam" id="PF00149">
    <property type="entry name" value="Metallophos"/>
    <property type="match status" value="1"/>
</dbReference>
<feature type="region of interest" description="Disordered" evidence="7">
    <location>
        <begin position="1521"/>
        <end position="1694"/>
    </location>
</feature>
<evidence type="ECO:0000256" key="1">
    <source>
        <dbReference type="ARBA" id="ARBA00004613"/>
    </source>
</evidence>
<dbReference type="InterPro" id="IPR018824">
    <property type="entry name" value="Conidiation-specific_6"/>
</dbReference>
<evidence type="ECO:0000256" key="4">
    <source>
        <dbReference type="ARBA" id="ARBA00022729"/>
    </source>
</evidence>
<feature type="compositionally biased region" description="Basic and acidic residues" evidence="7">
    <location>
        <begin position="1563"/>
        <end position="1609"/>
    </location>
</feature>
<dbReference type="PROSITE" id="PS50800">
    <property type="entry name" value="SAP"/>
    <property type="match status" value="1"/>
</dbReference>
<evidence type="ECO:0000256" key="6">
    <source>
        <dbReference type="RuleBase" id="RU361203"/>
    </source>
</evidence>
<dbReference type="Pfam" id="PF16656">
    <property type="entry name" value="Pur_ac_phosph_N"/>
    <property type="match status" value="1"/>
</dbReference>
<evidence type="ECO:0000259" key="8">
    <source>
        <dbReference type="PROSITE" id="PS50800"/>
    </source>
</evidence>
<feature type="compositionally biased region" description="Basic and acidic residues" evidence="7">
    <location>
        <begin position="1521"/>
        <end position="1544"/>
    </location>
</feature>
<feature type="domain" description="SAP" evidence="8">
    <location>
        <begin position="701"/>
        <end position="735"/>
    </location>
</feature>
<keyword evidence="10" id="KW-1185">Reference proteome</keyword>
<comment type="similarity">
    <text evidence="6">Belongs to the metallophosphoesterase superfamily. Purple acid phosphatase family.</text>
</comment>
<comment type="subcellular location">
    <subcellularLocation>
        <location evidence="1">Secreted</location>
    </subcellularLocation>
</comment>
<evidence type="ECO:0000313" key="10">
    <source>
        <dbReference type="Proteomes" id="UP000241769"/>
    </source>
</evidence>
<dbReference type="SUPFAM" id="SSF49363">
    <property type="entry name" value="Purple acid phosphatase, N-terminal domain"/>
    <property type="match status" value="1"/>
</dbReference>
<dbReference type="Pfam" id="PF10685">
    <property type="entry name" value="KGG"/>
    <property type="match status" value="1"/>
</dbReference>
<feature type="compositionally biased region" description="Basic and acidic residues" evidence="7">
    <location>
        <begin position="1632"/>
        <end position="1679"/>
    </location>
</feature>
<evidence type="ECO:0000256" key="5">
    <source>
        <dbReference type="ARBA" id="ARBA00023180"/>
    </source>
</evidence>
<reference evidence="9 10" key="1">
    <citation type="journal article" date="2018" name="Genome Biol. Evol.">
        <title>Multiple Roots of Fruiting Body Formation in Amoebozoa.</title>
        <authorList>
            <person name="Hillmann F."/>
            <person name="Forbes G."/>
            <person name="Novohradska S."/>
            <person name="Ferling I."/>
            <person name="Riege K."/>
            <person name="Groth M."/>
            <person name="Westermann M."/>
            <person name="Marz M."/>
            <person name="Spaller T."/>
            <person name="Winckler T."/>
            <person name="Schaap P."/>
            <person name="Glockner G."/>
        </authorList>
    </citation>
    <scope>NUCLEOTIDE SEQUENCE [LARGE SCALE GENOMIC DNA]</scope>
    <source>
        <strain evidence="9 10">Jena</strain>
    </source>
</reference>
<keyword evidence="4" id="KW-0732">Signal</keyword>
<dbReference type="GO" id="GO:0016887">
    <property type="term" value="F:ATP hydrolysis activity"/>
    <property type="evidence" value="ECO:0007669"/>
    <property type="project" value="InterPro"/>
</dbReference>
<dbReference type="Pfam" id="PF10346">
    <property type="entry name" value="Con-6"/>
    <property type="match status" value="3"/>
</dbReference>
<evidence type="ECO:0000256" key="2">
    <source>
        <dbReference type="ARBA" id="ARBA00011738"/>
    </source>
</evidence>
<dbReference type="InterPro" id="IPR029052">
    <property type="entry name" value="Metallo-depent_PP-like"/>
</dbReference>
<dbReference type="InterPro" id="IPR015914">
    <property type="entry name" value="PAPs_N"/>
</dbReference>
<protein>
    <recommendedName>
        <fullName evidence="6">Purple acid phosphatase</fullName>
        <ecNumber evidence="6">3.1.3.2</ecNumber>
    </recommendedName>
</protein>
<dbReference type="EC" id="3.1.3.2" evidence="6"/>
<dbReference type="STRING" id="1890364.A0A2P6NAI8"/>
<evidence type="ECO:0000256" key="3">
    <source>
        <dbReference type="ARBA" id="ARBA00022525"/>
    </source>
</evidence>
<keyword evidence="3" id="KW-0964">Secreted</keyword>
<dbReference type="SMART" id="SM00382">
    <property type="entry name" value="AAA"/>
    <property type="match status" value="1"/>
</dbReference>
<sequence length="1694" mass="192083">MPLHSTSSRWCYDNHHTSTRAFDFVQQLRVTFVHHLTLTAYITATRWWLGHSPFEWGDGSKHQRYDSSRVTTQCRPKKNSTHQIYGNSIVTRGFSSQQRGTQFGDTYEKTGETFVKFWVNNMHADVSFIFYKDFADHYHKTQKLKYLGKSNDVQIENHLQPNQGHLALTENHGEMRMTWTAGNTKTPQYLNIQEGGKERKVKAQAYTYRAEDLCGSPATDYGWRNPGWIYTAVVDGLIAGERYNYSYGSPKTGMSSSSFVYPGNPDHLQFLVVADMGKGEIDGSNDKFDVQHNSVSTVKSMIPFIDENSMVYHIGDVSYAEGYGSQWDEYMEEISPIAKRIPWMTLPGNHEVDWWSQTWLKNGGSGGECGVPYTNRFPMPKVNGTVKPWYSFDVGPVHFLSFSTEEDYRRGTEQYRWMEDDLQRVNRDLTPWIVVAGHRPMYTVDPQIEPDAPKMLQEHIEPLLSMYGVEVVLWGHYHSYARTCSVLKGECVENGPIHVVAGMSGYDLDDAPKVVPSYIAKEDHTHYGFLKERGRGNVEFGPFNEGHQRDNHTFGNKNNQIPMESKYYESLTELFSSAKLEDLNEALSKNGQLSDHKEVSTAVKEIVGCIKKGTHRYFLDTFNGYYPFIAVGLKIKAQRKYINDYLRVKGLTALIDSISDEIVSETHFQNLRHLSRAKGCRPSKISFEITVLSEPLPSLFLQNVTTDFLRFLCEQRGVSKSGNDRDLIETLQESLFPDAEKEEEINTDNAHPSDKMMDGVALITRDSNGDPVSVQFVRDNKNLRRLCVFSCGYTADPNLATITQWNTIHEESGGTAKAMDIEGEMEGFEEEEEEARDISADAYDEGVILEPRFTFREIKLALPLLRTYVEKKEEVQDKYIETLTSQLRISQQAQCPANNKGINGLETLVRWLDSIYQPPKDDMYKFEDVASVIRPGTIVHTTEMTLKDTPVCYLVLSCHYVVSVTTDMMGQLVKNWFMQLNIAGIVSDGNQFLWANGATNVPQYKNMKSLRSIDYTPVPSDMLERMRERGRRYTVLSRSQDFVAHKSNGFVGAHTNKPGRIVLDIVKGLEHNVNSGLFGVIGSQAINLIANNVRAKTNRNQGLAHHGAAQLQQNQIEEVPEEYLAVCWPAISGFNFTHKCWGYALVDSVHEIQFNNDAFEQLVLEHTRKQLIYAVVKNSQEVFSDIIAGKGGGSIFLLHGPPGTGKTLTAEAVAEVLHKPLYYVSVGELGTDPATLEVKLQKILDLAAHWKAVLLMDEADVFLEQRGYREVERNAMVGVMLRLLEYYQGILFLTSNRVQTFDAAFYSRITVALRYDALDLSARISIWQMLMKAMRVEGIDPRPLADYKLNGRQIKNCISLSQSLAAVQGRVVTMEDLQQTVNICQSFIKDMEHSRELDESLMPEKKKQRKWWLGYESQSYETEATHDTHNMSANINNIEGGYKATISNPKSSEEAKQHAMDMLNKMSKGEDVERANPPRQTDLSEEDKHRHHVEGGYKATLNNANASEEAKKHAQEMLDKLAKGEELPESERSKNKDASEEEKHHNHVMGGYKATLNNANSSEEAKKHAQEMLDKLEKGEELPESEKRGLKRSSDDVESEDKKDGEKGKQGFASMPKEKVQEIASKGGRTQHAGEEPSPKKSKSDDSSSKDSEKEEKDSKKKEGEKKEDSEEKEGEKGKQGFASMPKEKNQTRW</sequence>
<dbReference type="PANTHER" id="PTHR45778">
    <property type="entry name" value="PURPLE ACID PHOSPHATASE-RELATED"/>
    <property type="match status" value="1"/>
</dbReference>
<dbReference type="Gene3D" id="3.40.50.300">
    <property type="entry name" value="P-loop containing nucleotide triphosphate hydrolases"/>
    <property type="match status" value="1"/>
</dbReference>
<comment type="subunit">
    <text evidence="2">Homodimer.</text>
</comment>
<dbReference type="Pfam" id="PF00004">
    <property type="entry name" value="AAA"/>
    <property type="match status" value="1"/>
</dbReference>
<dbReference type="InterPro" id="IPR003593">
    <property type="entry name" value="AAA+_ATPase"/>
</dbReference>
<proteinExistence type="inferred from homology"/>
<dbReference type="InterPro" id="IPR027417">
    <property type="entry name" value="P-loop_NTPase"/>
</dbReference>
<feature type="compositionally biased region" description="Basic and acidic residues" evidence="7">
    <location>
        <begin position="1467"/>
        <end position="1476"/>
    </location>
</feature>
<accession>A0A2P6NAI8</accession>
<name>A0A2P6NAI8_9EUKA</name>
<comment type="catalytic activity">
    <reaction evidence="6">
        <text>a phosphate monoester + H2O = an alcohol + phosphate</text>
        <dbReference type="Rhea" id="RHEA:15017"/>
        <dbReference type="ChEBI" id="CHEBI:15377"/>
        <dbReference type="ChEBI" id="CHEBI:30879"/>
        <dbReference type="ChEBI" id="CHEBI:43474"/>
        <dbReference type="ChEBI" id="CHEBI:67140"/>
        <dbReference type="EC" id="3.1.3.2"/>
    </reaction>
</comment>
<dbReference type="InterPro" id="IPR003959">
    <property type="entry name" value="ATPase_AAA_core"/>
</dbReference>
<dbReference type="InterPro" id="IPR004843">
    <property type="entry name" value="Calcineurin-like_PHP"/>
</dbReference>
<dbReference type="Gene3D" id="3.60.21.10">
    <property type="match status" value="1"/>
</dbReference>
<keyword evidence="6" id="KW-0378">Hydrolase</keyword>
<dbReference type="InParanoid" id="A0A2P6NAI8"/>
<dbReference type="InterPro" id="IPR019626">
    <property type="entry name" value="Stress-induced_KGG_rpt"/>
</dbReference>
<comment type="caution">
    <text evidence="9">The sequence shown here is derived from an EMBL/GenBank/DDBJ whole genome shotgun (WGS) entry which is preliminary data.</text>
</comment>
<keyword evidence="5" id="KW-0325">Glycoprotein</keyword>
<dbReference type="InterPro" id="IPR041792">
    <property type="entry name" value="MPP_PAP"/>
</dbReference>
<dbReference type="Proteomes" id="UP000241769">
    <property type="component" value="Unassembled WGS sequence"/>
</dbReference>
<dbReference type="InterPro" id="IPR008963">
    <property type="entry name" value="Purple_acid_Pase-like_N"/>
</dbReference>